<dbReference type="EMBL" id="CP038490">
    <property type="protein sequence ID" value="QFZ30154.1"/>
    <property type="molecule type" value="Genomic_DNA"/>
</dbReference>
<organism evidence="1 2">
    <name type="scientific">Clavispora lusitaniae</name>
    <name type="common">Candida lusitaniae</name>
    <dbReference type="NCBI Taxonomy" id="36911"/>
    <lineage>
        <taxon>Eukaryota</taxon>
        <taxon>Fungi</taxon>
        <taxon>Dikarya</taxon>
        <taxon>Ascomycota</taxon>
        <taxon>Saccharomycotina</taxon>
        <taxon>Pichiomycetes</taxon>
        <taxon>Metschnikowiaceae</taxon>
        <taxon>Clavispora</taxon>
    </lineage>
</organism>
<evidence type="ECO:0000313" key="1">
    <source>
        <dbReference type="EMBL" id="QFZ30154.1"/>
    </source>
</evidence>
<reference evidence="2" key="1">
    <citation type="journal article" date="2019" name="MBio">
        <title>Comparative genomics for the elucidation of multidrug resistance (MDR) in Candida lusitaniae.</title>
        <authorList>
            <person name="Kannan A."/>
            <person name="Asner S.A."/>
            <person name="Trachsel E."/>
            <person name="Kelly S."/>
            <person name="Parker J."/>
            <person name="Sanglard D."/>
        </authorList>
    </citation>
    <scope>NUCLEOTIDE SEQUENCE [LARGE SCALE GENOMIC DNA]</scope>
    <source>
        <strain evidence="2">P1</strain>
    </source>
</reference>
<keyword evidence="2" id="KW-1185">Reference proteome</keyword>
<protein>
    <submittedName>
        <fullName evidence="1">Rhomboid protein</fullName>
    </submittedName>
</protein>
<name>A0ACD0WRL4_CLALS</name>
<accession>A0ACD0WRL4</accession>
<proteinExistence type="predicted"/>
<evidence type="ECO:0000313" key="2">
    <source>
        <dbReference type="Proteomes" id="UP000326582"/>
    </source>
</evidence>
<sequence length="408" mass="45602">MERHVSGPVWCNEKKQSRLSVVSYVVYCMRCRGARVCSRSAHFAVLQTNFRPFCPVLPLSSWHSDVCFNLQLKCGRRCALKSGVCIQRASTTPAAPFDTPIAMFSLTRSVLRIGHGHAFTSNLNVTKPLQSSFFPRFPSLFRNSKAVSQVRSYRHSDTWARYNKHYGRNKINWRALRNPAIFTVSFCAGTTLAVPYLFQIPPFSMFKRNPNALVFTLIGLNVAGFLAWKSPVGSRYMARYGLLVKDNVASVFSLLGSAFSHQEGMHLLFNMLMLYSFGSTLCGYVGASNFLTMYLNSAVLSSFVSLALPIVTRSSMSIASLGASGAIFSVFGAFSYLFPRSAIAFFFLPIPGGAWFAFLGTMAFNVAGLFMKWGRYDYAAHLGGCLAGIGYGWWFDKKRSQRRKVYMR</sequence>
<dbReference type="Proteomes" id="UP000326582">
    <property type="component" value="Chromosome 7"/>
</dbReference>
<gene>
    <name evidence="1" type="ORF">EJF14_70228</name>
</gene>